<proteinExistence type="predicted"/>
<keyword evidence="3" id="KW-1185">Reference proteome</keyword>
<evidence type="ECO:0000313" key="3">
    <source>
        <dbReference type="Proteomes" id="UP000887565"/>
    </source>
</evidence>
<organism evidence="3 4">
    <name type="scientific">Romanomermis culicivorax</name>
    <name type="common">Nematode worm</name>
    <dbReference type="NCBI Taxonomy" id="13658"/>
    <lineage>
        <taxon>Eukaryota</taxon>
        <taxon>Metazoa</taxon>
        <taxon>Ecdysozoa</taxon>
        <taxon>Nematoda</taxon>
        <taxon>Enoplea</taxon>
        <taxon>Dorylaimia</taxon>
        <taxon>Mermithida</taxon>
        <taxon>Mermithoidea</taxon>
        <taxon>Mermithidae</taxon>
        <taxon>Romanomermis</taxon>
    </lineage>
</organism>
<accession>A0A915IUP2</accession>
<evidence type="ECO:0000256" key="1">
    <source>
        <dbReference type="SAM" id="MobiDB-lite"/>
    </source>
</evidence>
<dbReference type="InterPro" id="IPR029071">
    <property type="entry name" value="Ubiquitin-like_domsf"/>
</dbReference>
<feature type="compositionally biased region" description="Polar residues" evidence="1">
    <location>
        <begin position="302"/>
        <end position="328"/>
    </location>
</feature>
<dbReference type="GO" id="GO:0005829">
    <property type="term" value="C:cytosol"/>
    <property type="evidence" value="ECO:0007669"/>
    <property type="project" value="TreeGrafter"/>
</dbReference>
<dbReference type="PANTHER" id="PTHR10677:SF3">
    <property type="entry name" value="FI07626P-RELATED"/>
    <property type="match status" value="1"/>
</dbReference>
<dbReference type="Proteomes" id="UP000887565">
    <property type="component" value="Unplaced"/>
</dbReference>
<dbReference type="WBParaSite" id="nRc.2.0.1.t17109-RA">
    <property type="protein sequence ID" value="nRc.2.0.1.t17109-RA"/>
    <property type="gene ID" value="nRc.2.0.1.g17109"/>
</dbReference>
<feature type="domain" description="Ubiquitin-like" evidence="2">
    <location>
        <begin position="28"/>
        <end position="99"/>
    </location>
</feature>
<dbReference type="Gene3D" id="1.10.260.100">
    <property type="match status" value="1"/>
</dbReference>
<feature type="compositionally biased region" description="Basic and acidic residues" evidence="1">
    <location>
        <begin position="1"/>
        <end position="17"/>
    </location>
</feature>
<feature type="region of interest" description="Disordered" evidence="1">
    <location>
        <begin position="116"/>
        <end position="139"/>
    </location>
</feature>
<dbReference type="InterPro" id="IPR000626">
    <property type="entry name" value="Ubiquitin-like_dom"/>
</dbReference>
<sequence length="437" mass="48020">MSDKTSTDSSTDNKESCDGNQEGSSNSIKIKIKATTDTYEIEVKKDDTVKEVKNLTLPKLNNPSLTNIDRLCLIFSGKILKDHETLEQHALQSKTIIILGISDGLTLHLVIRTVPPSSTNQQPATANQTPPRQTNPTPSPFGLFANGPPGVNDLLSNPEMMRQAMSNPMVQSLMNNPEIFRTIIANNPQMQQIIERNPEIGHLLNNPDVMRQTMEMIRNPAAFQELMRSHDRAVSNLESIPGGMAALHRLYRDVQEPMLNAAHEQLGGSNPFASLANNANTDTSQSARAGVENTEPLPNPWAQRSATNTSTPSRTQSGTTPNLGSVLNTPSMESLMRQMTSDPQMTQSLLQGPHMQNMLQFLTSNPQLTEQLLANAGGSLSGGLQEQMRSMMPQMIQHMQNPEILRAMTNPRVLQAIMQIQQSMQVLQTEAPGLFTA</sequence>
<dbReference type="Gene3D" id="3.10.20.90">
    <property type="entry name" value="Phosphatidylinositol 3-kinase Catalytic Subunit, Chain A, domain 1"/>
    <property type="match status" value="1"/>
</dbReference>
<dbReference type="InterPro" id="IPR015496">
    <property type="entry name" value="Ubiquilin"/>
</dbReference>
<dbReference type="InterPro" id="IPR006636">
    <property type="entry name" value="STI1_HS-bd"/>
</dbReference>
<dbReference type="FunFam" id="1.10.260.100:FF:000001">
    <property type="entry name" value="Ubiquilin 1"/>
    <property type="match status" value="1"/>
</dbReference>
<protein>
    <submittedName>
        <fullName evidence="4">Ubiquitin-like domain-containing protein</fullName>
    </submittedName>
</protein>
<dbReference type="Pfam" id="PF23195">
    <property type="entry name" value="UBQLN1"/>
    <property type="match status" value="1"/>
</dbReference>
<dbReference type="SMART" id="SM00727">
    <property type="entry name" value="STI1"/>
    <property type="match status" value="4"/>
</dbReference>
<feature type="region of interest" description="Disordered" evidence="1">
    <location>
        <begin position="264"/>
        <end position="328"/>
    </location>
</feature>
<dbReference type="GO" id="GO:0031593">
    <property type="term" value="F:polyubiquitin modification-dependent protein binding"/>
    <property type="evidence" value="ECO:0007669"/>
    <property type="project" value="TreeGrafter"/>
</dbReference>
<name>A0A915IUP2_ROMCU</name>
<dbReference type="OMA" id="MRPEMME"/>
<dbReference type="SMART" id="SM00213">
    <property type="entry name" value="UBQ"/>
    <property type="match status" value="1"/>
</dbReference>
<dbReference type="PROSITE" id="PS50053">
    <property type="entry name" value="UBIQUITIN_2"/>
    <property type="match status" value="1"/>
</dbReference>
<feature type="compositionally biased region" description="Polar residues" evidence="1">
    <location>
        <begin position="18"/>
        <end position="28"/>
    </location>
</feature>
<dbReference type="SUPFAM" id="SSF54236">
    <property type="entry name" value="Ubiquitin-like"/>
    <property type="match status" value="1"/>
</dbReference>
<reference evidence="4" key="1">
    <citation type="submission" date="2022-11" db="UniProtKB">
        <authorList>
            <consortium name="WormBaseParasite"/>
        </authorList>
    </citation>
    <scope>IDENTIFICATION</scope>
</reference>
<feature type="region of interest" description="Disordered" evidence="1">
    <location>
        <begin position="1"/>
        <end position="28"/>
    </location>
</feature>
<evidence type="ECO:0000259" key="2">
    <source>
        <dbReference type="PROSITE" id="PS50053"/>
    </source>
</evidence>
<evidence type="ECO:0000313" key="4">
    <source>
        <dbReference type="WBParaSite" id="nRc.2.0.1.t17109-RA"/>
    </source>
</evidence>
<feature type="compositionally biased region" description="Polar residues" evidence="1">
    <location>
        <begin position="267"/>
        <end position="287"/>
    </location>
</feature>
<feature type="compositionally biased region" description="Low complexity" evidence="1">
    <location>
        <begin position="125"/>
        <end position="136"/>
    </location>
</feature>
<dbReference type="Pfam" id="PF00240">
    <property type="entry name" value="ubiquitin"/>
    <property type="match status" value="1"/>
</dbReference>
<dbReference type="PANTHER" id="PTHR10677">
    <property type="entry name" value="UBIQUILIN"/>
    <property type="match status" value="1"/>
</dbReference>
<dbReference type="AlphaFoldDB" id="A0A915IUP2"/>
<dbReference type="GO" id="GO:0006511">
    <property type="term" value="P:ubiquitin-dependent protein catabolic process"/>
    <property type="evidence" value="ECO:0007669"/>
    <property type="project" value="TreeGrafter"/>
</dbReference>